<proteinExistence type="predicted"/>
<feature type="transmembrane region" description="Helical" evidence="5">
    <location>
        <begin position="86"/>
        <end position="105"/>
    </location>
</feature>
<evidence type="ECO:0000256" key="4">
    <source>
        <dbReference type="ARBA" id="ARBA00023136"/>
    </source>
</evidence>
<dbReference type="AlphaFoldDB" id="A0A937F2E4"/>
<evidence type="ECO:0000259" key="6">
    <source>
        <dbReference type="Pfam" id="PF07291"/>
    </source>
</evidence>
<dbReference type="SUPFAM" id="SSF52833">
    <property type="entry name" value="Thioredoxin-like"/>
    <property type="match status" value="1"/>
</dbReference>
<feature type="transmembrane region" description="Helical" evidence="5">
    <location>
        <begin position="154"/>
        <end position="174"/>
    </location>
</feature>
<dbReference type="GO" id="GO:0016020">
    <property type="term" value="C:membrane"/>
    <property type="evidence" value="ECO:0007669"/>
    <property type="project" value="UniProtKB-SubCell"/>
</dbReference>
<dbReference type="Gene3D" id="3.40.30.10">
    <property type="entry name" value="Glutaredoxin"/>
    <property type="match status" value="1"/>
</dbReference>
<dbReference type="Proteomes" id="UP000659388">
    <property type="component" value="Unassembled WGS sequence"/>
</dbReference>
<evidence type="ECO:0000313" key="8">
    <source>
        <dbReference type="Proteomes" id="UP000659388"/>
    </source>
</evidence>
<keyword evidence="4 5" id="KW-0472">Membrane</keyword>
<evidence type="ECO:0000313" key="7">
    <source>
        <dbReference type="EMBL" id="MBL3655041.1"/>
    </source>
</evidence>
<dbReference type="InterPro" id="IPR009908">
    <property type="entry name" value="Methylamine_util_MauE"/>
</dbReference>
<protein>
    <submittedName>
        <fullName evidence="7">DoxX family protein</fullName>
    </submittedName>
</protein>
<feature type="transmembrane region" description="Helical" evidence="5">
    <location>
        <begin position="125"/>
        <end position="142"/>
    </location>
</feature>
<organism evidence="7 8">
    <name type="scientific">Fulvivirga sediminis</name>
    <dbReference type="NCBI Taxonomy" id="2803949"/>
    <lineage>
        <taxon>Bacteria</taxon>
        <taxon>Pseudomonadati</taxon>
        <taxon>Bacteroidota</taxon>
        <taxon>Cytophagia</taxon>
        <taxon>Cytophagales</taxon>
        <taxon>Fulvivirgaceae</taxon>
        <taxon>Fulvivirga</taxon>
    </lineage>
</organism>
<gene>
    <name evidence="7" type="ORF">JL102_02790</name>
</gene>
<dbReference type="InterPro" id="IPR036249">
    <property type="entry name" value="Thioredoxin-like_sf"/>
</dbReference>
<dbReference type="GO" id="GO:0030416">
    <property type="term" value="P:methylamine metabolic process"/>
    <property type="evidence" value="ECO:0007669"/>
    <property type="project" value="InterPro"/>
</dbReference>
<keyword evidence="8" id="KW-1185">Reference proteome</keyword>
<feature type="transmembrane region" description="Helical" evidence="5">
    <location>
        <begin position="7"/>
        <end position="25"/>
    </location>
</feature>
<dbReference type="EMBL" id="JAESIY010000001">
    <property type="protein sequence ID" value="MBL3655041.1"/>
    <property type="molecule type" value="Genomic_DNA"/>
</dbReference>
<keyword evidence="3 5" id="KW-1133">Transmembrane helix</keyword>
<dbReference type="NCBIfam" id="NF045576">
    <property type="entry name" value="BT_3928_fam"/>
    <property type="match status" value="1"/>
</dbReference>
<feature type="transmembrane region" description="Helical" evidence="5">
    <location>
        <begin position="52"/>
        <end position="79"/>
    </location>
</feature>
<evidence type="ECO:0000256" key="3">
    <source>
        <dbReference type="ARBA" id="ARBA00022989"/>
    </source>
</evidence>
<evidence type="ECO:0000256" key="1">
    <source>
        <dbReference type="ARBA" id="ARBA00004141"/>
    </source>
</evidence>
<comment type="caution">
    <text evidence="7">The sequence shown here is derived from an EMBL/GenBank/DDBJ whole genome shotgun (WGS) entry which is preliminary data.</text>
</comment>
<evidence type="ECO:0000256" key="2">
    <source>
        <dbReference type="ARBA" id="ARBA00022692"/>
    </source>
</evidence>
<comment type="subcellular location">
    <subcellularLocation>
        <location evidence="1">Membrane</location>
        <topology evidence="1">Multi-pass membrane protein</topology>
    </subcellularLocation>
</comment>
<sequence length="368" mass="41771">MRKAIDIFSRVFVGALFIFSGLIKLNDPVGTKIKLEEYFDVFSTDFGSIFEIFIPAALVIGLIMIVLEVVLGVAVLLNYKMKITTWVLLGLMVFFTFLTFYSAYFNKVTDCGCFGDAIPLDPWQSFWKDVILMVFVLHLFWYRKTYRQALPAKAGNIIVGGVTVLSFIIGIYAIQHLPYIDFRPYKIGDSLPKNMIAAESPIIEYTFKDKEGEEVKSQKYLMPDDGYEYVSSEVINEKESTPKITDYQAVSVDGEDYTEESFKGYKLVLIFYDTKKANKDHMEEIVALVNNLKAGVEPIVLTSANPENFETFRHEYQLAAPFYLTDATVLKAMIRANPGVMMLHDGVVLGKWHYNDVPEANEVNGLVQ</sequence>
<feature type="domain" description="Methylamine utilisation protein MauE" evidence="6">
    <location>
        <begin position="4"/>
        <end position="141"/>
    </location>
</feature>
<keyword evidence="2 5" id="KW-0812">Transmembrane</keyword>
<dbReference type="Pfam" id="PF07291">
    <property type="entry name" value="MauE"/>
    <property type="match status" value="1"/>
</dbReference>
<evidence type="ECO:0000256" key="5">
    <source>
        <dbReference type="SAM" id="Phobius"/>
    </source>
</evidence>
<name>A0A937F2E4_9BACT</name>
<reference evidence="7" key="1">
    <citation type="submission" date="2021-01" db="EMBL/GenBank/DDBJ databases">
        <title>Fulvivirga kasyanovii gen. nov., sp nov., a novel member of the phylum Bacteroidetes isolated from seawater in a mussel farm.</title>
        <authorList>
            <person name="Zhao L.-H."/>
            <person name="Wang Z.-J."/>
        </authorList>
    </citation>
    <scope>NUCLEOTIDE SEQUENCE</scope>
    <source>
        <strain evidence="7">2943</strain>
    </source>
</reference>
<accession>A0A937F2E4</accession>